<proteinExistence type="predicted"/>
<keyword evidence="1" id="KW-1133">Transmembrane helix</keyword>
<feature type="transmembrane region" description="Helical" evidence="1">
    <location>
        <begin position="328"/>
        <end position="348"/>
    </location>
</feature>
<feature type="transmembrane region" description="Helical" evidence="1">
    <location>
        <begin position="360"/>
        <end position="383"/>
    </location>
</feature>
<accession>A0ABW3W3A9</accession>
<reference evidence="3" key="1">
    <citation type="journal article" date="2019" name="Int. J. Syst. Evol. Microbiol.">
        <title>The Global Catalogue of Microorganisms (GCM) 10K type strain sequencing project: providing services to taxonomists for standard genome sequencing and annotation.</title>
        <authorList>
            <consortium name="The Broad Institute Genomics Platform"/>
            <consortium name="The Broad Institute Genome Sequencing Center for Infectious Disease"/>
            <person name="Wu L."/>
            <person name="Ma J."/>
        </authorList>
    </citation>
    <scope>NUCLEOTIDE SEQUENCE [LARGE SCALE GENOMIC DNA]</scope>
    <source>
        <strain evidence="3">CCUG 52478</strain>
    </source>
</reference>
<keyword evidence="3" id="KW-1185">Reference proteome</keyword>
<comment type="caution">
    <text evidence="2">The sequence shown here is derived from an EMBL/GenBank/DDBJ whole genome shotgun (WGS) entry which is preliminary data.</text>
</comment>
<evidence type="ECO:0000313" key="2">
    <source>
        <dbReference type="EMBL" id="MFD1248894.1"/>
    </source>
</evidence>
<evidence type="ECO:0000313" key="3">
    <source>
        <dbReference type="Proteomes" id="UP001597229"/>
    </source>
</evidence>
<dbReference type="RefSeq" id="WP_379228765.1">
    <property type="nucleotide sequence ID" value="NZ_JBHTLX010000019.1"/>
</dbReference>
<feature type="transmembrane region" description="Helical" evidence="1">
    <location>
        <begin position="296"/>
        <end position="316"/>
    </location>
</feature>
<dbReference type="Proteomes" id="UP001597229">
    <property type="component" value="Unassembled WGS sequence"/>
</dbReference>
<sequence length="427" mass="45562">MVDSIWASSAWCFRKVESVELLEGERARRRVSLDCMPPPEPQLAYERAERLRRWRRPKGAAMVPLAFVAKGVVRNLDTEGPDGQSLPVLGREENGELALAALACQFERELGPIAKDVYPYLEQIVFGSPEEAVAAVTGLSPTAGAETDDVEFEGVSGPLIDLAFDLARSFLLVVLVPRDLVGTRTVLKFSFDWTASRTPAGIFTGVLASAGYRTQPFALDVGDPSWAASYHLDVRVQAPLQARSLSLPSADDGEASAGGDKGLGTLIHASASYPYSPPPDREATLQVGVEAASIRLVAILVSLFTASVFQLALWLDGARDALLEAPDGAVAVLLAAPAVGIALLAGAGESHLAAALLRPLRWITLSCAALLAVASATLVGHLHEPWLTWFWIGSAWLAAAFATYLTVPVIHGTVWAVLLRRSEPSEV</sequence>
<feature type="transmembrane region" description="Helical" evidence="1">
    <location>
        <begin position="389"/>
        <end position="418"/>
    </location>
</feature>
<organism evidence="2 3">
    <name type="scientific">Nocardioides ginsengisoli</name>
    <dbReference type="NCBI Taxonomy" id="363868"/>
    <lineage>
        <taxon>Bacteria</taxon>
        <taxon>Bacillati</taxon>
        <taxon>Actinomycetota</taxon>
        <taxon>Actinomycetes</taxon>
        <taxon>Propionibacteriales</taxon>
        <taxon>Nocardioidaceae</taxon>
        <taxon>Nocardioides</taxon>
    </lineage>
</organism>
<gene>
    <name evidence="2" type="ORF">ACFQ3F_13930</name>
</gene>
<dbReference type="EMBL" id="JBHTLX010000019">
    <property type="protein sequence ID" value="MFD1248894.1"/>
    <property type="molecule type" value="Genomic_DNA"/>
</dbReference>
<evidence type="ECO:0000256" key="1">
    <source>
        <dbReference type="SAM" id="Phobius"/>
    </source>
</evidence>
<protein>
    <submittedName>
        <fullName evidence="2">Uncharacterized protein</fullName>
    </submittedName>
</protein>
<name>A0ABW3W3A9_9ACTN</name>
<keyword evidence="1" id="KW-0472">Membrane</keyword>
<keyword evidence="1" id="KW-0812">Transmembrane</keyword>